<evidence type="ECO:0000313" key="1">
    <source>
        <dbReference type="EMBL" id="CAD8171559.1"/>
    </source>
</evidence>
<name>A0A8S1V6W0_9CILI</name>
<dbReference type="EMBL" id="CAJJDO010000055">
    <property type="protein sequence ID" value="CAD8171559.1"/>
    <property type="molecule type" value="Genomic_DNA"/>
</dbReference>
<keyword evidence="2" id="KW-1185">Reference proteome</keyword>
<sequence>MVGKSQRTINNVFQEMRVQKIKIVVFEDEYNGVRLKSQFTCVLQ</sequence>
<proteinExistence type="predicted"/>
<gene>
    <name evidence="1" type="ORF">PPENT_87.1.T0550086</name>
</gene>
<dbReference type="Proteomes" id="UP000689195">
    <property type="component" value="Unassembled WGS sequence"/>
</dbReference>
<dbReference type="AlphaFoldDB" id="A0A8S1V6W0"/>
<protein>
    <submittedName>
        <fullName evidence="1">Uncharacterized protein</fullName>
    </submittedName>
</protein>
<evidence type="ECO:0000313" key="2">
    <source>
        <dbReference type="Proteomes" id="UP000689195"/>
    </source>
</evidence>
<accession>A0A8S1V6W0</accession>
<organism evidence="1 2">
    <name type="scientific">Paramecium pentaurelia</name>
    <dbReference type="NCBI Taxonomy" id="43138"/>
    <lineage>
        <taxon>Eukaryota</taxon>
        <taxon>Sar</taxon>
        <taxon>Alveolata</taxon>
        <taxon>Ciliophora</taxon>
        <taxon>Intramacronucleata</taxon>
        <taxon>Oligohymenophorea</taxon>
        <taxon>Peniculida</taxon>
        <taxon>Parameciidae</taxon>
        <taxon>Paramecium</taxon>
    </lineage>
</organism>
<reference evidence="1" key="1">
    <citation type="submission" date="2021-01" db="EMBL/GenBank/DDBJ databases">
        <authorList>
            <consortium name="Genoscope - CEA"/>
            <person name="William W."/>
        </authorList>
    </citation>
    <scope>NUCLEOTIDE SEQUENCE</scope>
</reference>
<comment type="caution">
    <text evidence="1">The sequence shown here is derived from an EMBL/GenBank/DDBJ whole genome shotgun (WGS) entry which is preliminary data.</text>
</comment>